<dbReference type="GeneID" id="93113982"/>
<sequence>MKLQSISFSGNNRVNINSQAVINISVFNPLDTPSQIKVKILDELGNTKSIIYQGELQAKSGYQAKLFANNGEKLEFEASGEVGFNVGVLNETYIAKGILNTEYIPCVGDGVKSEFSFNGLSVNSFKEVRIIFDGLYEAVFAKDYSLNSDKSGVVLNKIPANGLEFIILITKQE</sequence>
<proteinExistence type="predicted"/>
<dbReference type="RefSeq" id="WP_086257263.1">
    <property type="nucleotide sequence ID" value="NZ_CP144916.1"/>
</dbReference>
<protein>
    <submittedName>
        <fullName evidence="1">Uncharacterized protein</fullName>
    </submittedName>
</protein>
<accession>A0ABZ2E7A7</accession>
<dbReference type="Proteomes" id="UP001318120">
    <property type="component" value="Chromosome"/>
</dbReference>
<gene>
    <name evidence="1" type="ORF">CVIC9261_07695</name>
</gene>
<keyword evidence="2" id="KW-1185">Reference proteome</keyword>
<organism evidence="1 2">
    <name type="scientific">Campylobacter vicugnae</name>
    <dbReference type="NCBI Taxonomy" id="1660076"/>
    <lineage>
        <taxon>Bacteria</taxon>
        <taxon>Pseudomonadati</taxon>
        <taxon>Campylobacterota</taxon>
        <taxon>Epsilonproteobacteria</taxon>
        <taxon>Campylobacterales</taxon>
        <taxon>Campylobacteraceae</taxon>
        <taxon>Campylobacter</taxon>
    </lineage>
</organism>
<evidence type="ECO:0000313" key="1">
    <source>
        <dbReference type="EMBL" id="WWC41581.1"/>
    </source>
</evidence>
<dbReference type="EMBL" id="CP144916">
    <property type="protein sequence ID" value="WWC41581.1"/>
    <property type="molecule type" value="Genomic_DNA"/>
</dbReference>
<reference evidence="1 2" key="1">
    <citation type="journal article" date="2017" name="Genome Biol. Evol.">
        <title>Comparative Genomic Analysis Identifies a Campylobacter Clade Deficient in Selenium Metabolism.</title>
        <authorList>
            <person name="Miller W.G."/>
            <person name="Yee E."/>
            <person name="Lopes B.S."/>
            <person name="Chapman M.H."/>
            <person name="Huynh S."/>
            <person name="Bono J.L."/>
            <person name="Parker C.T."/>
            <person name="Strachan N.J.C."/>
            <person name="Forbes K.J."/>
        </authorList>
    </citation>
    <scope>NUCLEOTIDE SEQUENCE [LARGE SCALE GENOMIC DNA]</scope>
    <source>
        <strain evidence="1 2">RM9261</strain>
    </source>
</reference>
<name>A0ABZ2E7A7_9BACT</name>
<evidence type="ECO:0000313" key="2">
    <source>
        <dbReference type="Proteomes" id="UP001318120"/>
    </source>
</evidence>